<feature type="chain" id="PRO_5022204205" description="Lipoprotein" evidence="2">
    <location>
        <begin position="23"/>
        <end position="145"/>
    </location>
</feature>
<gene>
    <name evidence="3" type="ORF">FM069_20180</name>
</gene>
<reference evidence="3 4" key="1">
    <citation type="submission" date="2019-07" db="EMBL/GenBank/DDBJ databases">
        <title>Pseudomonas mangiferae sp. nov., isolated from bark of mango tree in Thailand.</title>
        <authorList>
            <person name="Srisuk N."/>
            <person name="Anurat P."/>
        </authorList>
    </citation>
    <scope>NUCLEOTIDE SEQUENCE [LARGE SCALE GENOMIC DNA]</scope>
    <source>
        <strain evidence="3 4">DMKU_BBB3-04</strain>
    </source>
</reference>
<comment type="caution">
    <text evidence="3">The sequence shown here is derived from an EMBL/GenBank/DDBJ whole genome shotgun (WGS) entry which is preliminary data.</text>
</comment>
<evidence type="ECO:0000313" key="3">
    <source>
        <dbReference type="EMBL" id="TRX72975.1"/>
    </source>
</evidence>
<protein>
    <recommendedName>
        <fullName evidence="5">Lipoprotein</fullName>
    </recommendedName>
</protein>
<evidence type="ECO:0000313" key="4">
    <source>
        <dbReference type="Proteomes" id="UP000315235"/>
    </source>
</evidence>
<keyword evidence="4" id="KW-1185">Reference proteome</keyword>
<proteinExistence type="predicted"/>
<keyword evidence="2" id="KW-0732">Signal</keyword>
<organism evidence="3 4">
    <name type="scientific">Pseudomonas mangiferae</name>
    <dbReference type="NCBI Taxonomy" id="2593654"/>
    <lineage>
        <taxon>Bacteria</taxon>
        <taxon>Pseudomonadati</taxon>
        <taxon>Pseudomonadota</taxon>
        <taxon>Gammaproteobacteria</taxon>
        <taxon>Pseudomonadales</taxon>
        <taxon>Pseudomonadaceae</taxon>
        <taxon>Pseudomonas</taxon>
    </lineage>
</organism>
<evidence type="ECO:0000256" key="2">
    <source>
        <dbReference type="SAM" id="SignalP"/>
    </source>
</evidence>
<dbReference type="AlphaFoldDB" id="A0A553GTZ3"/>
<evidence type="ECO:0000256" key="1">
    <source>
        <dbReference type="SAM" id="MobiDB-lite"/>
    </source>
</evidence>
<feature type="region of interest" description="Disordered" evidence="1">
    <location>
        <begin position="126"/>
        <end position="145"/>
    </location>
</feature>
<name>A0A553GTZ3_9PSED</name>
<feature type="signal peptide" evidence="2">
    <location>
        <begin position="1"/>
        <end position="22"/>
    </location>
</feature>
<dbReference type="RefSeq" id="WP_143490204.1">
    <property type="nucleotide sequence ID" value="NZ_VJOY01000023.1"/>
</dbReference>
<sequence length="145" mass="15444">MFSILRAGALALMGACSLPAFAESCYVSTEPAMAGPSGAHTQTCYEFQGTPEGAMDWSCNDTTKDVQKTHREKRASCPSGHFGRCVSALTQETLGNQASAGRKGEGVAPPQVGRDARLVTYYYQAQDKAQSKTDCENAGGRWEAP</sequence>
<evidence type="ECO:0008006" key="5">
    <source>
        <dbReference type="Google" id="ProtNLM"/>
    </source>
</evidence>
<accession>A0A553GTZ3</accession>
<dbReference type="Proteomes" id="UP000315235">
    <property type="component" value="Unassembled WGS sequence"/>
</dbReference>
<dbReference type="OrthoDB" id="6983232at2"/>
<dbReference type="EMBL" id="VJOY01000023">
    <property type="protein sequence ID" value="TRX72975.1"/>
    <property type="molecule type" value="Genomic_DNA"/>
</dbReference>